<dbReference type="Pfam" id="PF02517">
    <property type="entry name" value="Rce1-like"/>
    <property type="match status" value="1"/>
</dbReference>
<protein>
    <recommendedName>
        <fullName evidence="2">CAAX prenyl protease 2/Lysostaphin resistance protein A-like domain-containing protein</fullName>
    </recommendedName>
</protein>
<accession>A0A0H2VHQ7</accession>
<gene>
    <name evidence="3" type="ordered locus">SE_1085</name>
</gene>
<reference evidence="3 4" key="1">
    <citation type="journal article" date="2003" name="Mol. Microbiol.">
        <title>Genome-based analysis of virulence genes in a non-biofilm-forming Staphylococcus epidermidis strain (ATCC 12228).</title>
        <authorList>
            <person name="Zhang Y.Q."/>
            <person name="Ren S.X."/>
            <person name="Li H.L."/>
            <person name="Wang Y.X."/>
            <person name="Fu G."/>
            <person name="Yang J."/>
            <person name="Qin Z.Q."/>
            <person name="Miao Y.G."/>
            <person name="Wang W.Y."/>
            <person name="Chen R.S."/>
            <person name="Shen Y."/>
            <person name="Chen Z."/>
            <person name="Yuan Z.H."/>
            <person name="Zhao G.P."/>
            <person name="Qu D."/>
            <person name="Danchin A."/>
            <person name="Wen Y.M."/>
        </authorList>
    </citation>
    <scope>NUCLEOTIDE SEQUENCE [LARGE SCALE GENOMIC DNA]</scope>
    <source>
        <strain evidence="4">ATCC 12228 / FDA PCI 1200</strain>
    </source>
</reference>
<dbReference type="eggNOG" id="ENOG50305NG">
    <property type="taxonomic scope" value="Bacteria"/>
</dbReference>
<dbReference type="HOGENOM" id="CLU_1420682_0_0_9"/>
<keyword evidence="1" id="KW-1133">Transmembrane helix</keyword>
<evidence type="ECO:0000313" key="4">
    <source>
        <dbReference type="Proteomes" id="UP000001411"/>
    </source>
</evidence>
<feature type="transmembrane region" description="Helical" evidence="1">
    <location>
        <begin position="46"/>
        <end position="65"/>
    </location>
</feature>
<feature type="transmembrane region" description="Helical" evidence="1">
    <location>
        <begin position="103"/>
        <end position="122"/>
    </location>
</feature>
<dbReference type="InterPro" id="IPR003675">
    <property type="entry name" value="Rce1/LyrA-like_dom"/>
</dbReference>
<dbReference type="KEGG" id="sep:SE_1085"/>
<dbReference type="AlphaFoldDB" id="A0A0H2VHQ7"/>
<dbReference type="Proteomes" id="UP000001411">
    <property type="component" value="Chromosome"/>
</dbReference>
<dbReference type="GO" id="GO:0004175">
    <property type="term" value="F:endopeptidase activity"/>
    <property type="evidence" value="ECO:0007669"/>
    <property type="project" value="UniProtKB-ARBA"/>
</dbReference>
<evidence type="ECO:0000313" key="3">
    <source>
        <dbReference type="EMBL" id="AAO04682.1"/>
    </source>
</evidence>
<dbReference type="OrthoDB" id="2414213at2"/>
<dbReference type="RefSeq" id="WP_011082684.1">
    <property type="nucleotide sequence ID" value="NC_004461.1"/>
</dbReference>
<keyword evidence="1" id="KW-0812">Transmembrane</keyword>
<sequence>MVNFKIEKLRLNNLFISLSIVIITTIVLNISIGIIAYLKLSEYCEFLSMILSLIISFIIIPTYLSSIFNYKTNPFKLLTIKNLLSYFIILLILIVYVDDYKLIIFYFLIALGEEFLFRKVVFNILLNNFSLLTSISIGSLLFALILHLNESLESNLLIRFPSSIILYVIRYKFKLSFSIITHWIYNIFIVVMR</sequence>
<feature type="transmembrane region" description="Helical" evidence="1">
    <location>
        <begin position="129"/>
        <end position="148"/>
    </location>
</feature>
<keyword evidence="1" id="KW-0472">Membrane</keyword>
<feature type="domain" description="CAAX prenyl protease 2/Lysostaphin resistance protein A-like" evidence="2">
    <location>
        <begin position="102"/>
        <end position="188"/>
    </location>
</feature>
<organism evidence="3 4">
    <name type="scientific">Staphylococcus epidermidis (strain ATCC 12228 / FDA PCI 1200)</name>
    <dbReference type="NCBI Taxonomy" id="176280"/>
    <lineage>
        <taxon>Bacteria</taxon>
        <taxon>Bacillati</taxon>
        <taxon>Bacillota</taxon>
        <taxon>Bacilli</taxon>
        <taxon>Bacillales</taxon>
        <taxon>Staphylococcaceae</taxon>
        <taxon>Staphylococcus</taxon>
    </lineage>
</organism>
<dbReference type="PATRIC" id="fig|176280.10.peg.1060"/>
<name>A0A0H2VHQ7_STAES</name>
<feature type="transmembrane region" description="Helical" evidence="1">
    <location>
        <begin position="77"/>
        <end position="97"/>
    </location>
</feature>
<evidence type="ECO:0000256" key="1">
    <source>
        <dbReference type="SAM" id="Phobius"/>
    </source>
</evidence>
<dbReference type="EMBL" id="AE015929">
    <property type="protein sequence ID" value="AAO04682.1"/>
    <property type="molecule type" value="Genomic_DNA"/>
</dbReference>
<evidence type="ECO:0000259" key="2">
    <source>
        <dbReference type="Pfam" id="PF02517"/>
    </source>
</evidence>
<feature type="transmembrane region" description="Helical" evidence="1">
    <location>
        <begin position="12"/>
        <end position="40"/>
    </location>
</feature>
<feature type="transmembrane region" description="Helical" evidence="1">
    <location>
        <begin position="168"/>
        <end position="191"/>
    </location>
</feature>
<proteinExistence type="predicted"/>
<dbReference type="GO" id="GO:0080120">
    <property type="term" value="P:CAAX-box protein maturation"/>
    <property type="evidence" value="ECO:0007669"/>
    <property type="project" value="UniProtKB-ARBA"/>
</dbReference>